<dbReference type="Pfam" id="PF00535">
    <property type="entry name" value="Glycos_transf_2"/>
    <property type="match status" value="1"/>
</dbReference>
<evidence type="ECO:0000313" key="4">
    <source>
        <dbReference type="EMBL" id="MDX8418386.1"/>
    </source>
</evidence>
<reference evidence="4 5" key="1">
    <citation type="submission" date="2022-03" db="EMBL/GenBank/DDBJ databases">
        <title>Novel taxa within the pig intestine.</title>
        <authorList>
            <person name="Wylensek D."/>
            <person name="Bishof K."/>
            <person name="Afrizal A."/>
            <person name="Clavel T."/>
        </authorList>
    </citation>
    <scope>NUCLEOTIDE SEQUENCE [LARGE SCALE GENOMIC DNA]</scope>
    <source>
        <strain evidence="4 5">Cla-KB-P134</strain>
    </source>
</reference>
<dbReference type="Gene3D" id="3.90.550.10">
    <property type="entry name" value="Spore Coat Polysaccharide Biosynthesis Protein SpsA, Chain A"/>
    <property type="match status" value="1"/>
</dbReference>
<evidence type="ECO:0000256" key="2">
    <source>
        <dbReference type="ARBA" id="ARBA00022679"/>
    </source>
</evidence>
<dbReference type="InterPro" id="IPR029044">
    <property type="entry name" value="Nucleotide-diphossugar_trans"/>
</dbReference>
<comment type="caution">
    <text evidence="4">The sequence shown here is derived from an EMBL/GenBank/DDBJ whole genome shotgun (WGS) entry which is preliminary data.</text>
</comment>
<feature type="domain" description="Glycosyltransferase 2-like" evidence="3">
    <location>
        <begin position="5"/>
        <end position="131"/>
    </location>
</feature>
<proteinExistence type="predicted"/>
<organism evidence="4 5">
    <name type="scientific">Absicoccus intestinalis</name>
    <dbReference type="NCBI Taxonomy" id="2926319"/>
    <lineage>
        <taxon>Bacteria</taxon>
        <taxon>Bacillati</taxon>
        <taxon>Bacillota</taxon>
        <taxon>Erysipelotrichia</taxon>
        <taxon>Erysipelotrichales</taxon>
        <taxon>Erysipelotrichaceae</taxon>
        <taxon>Absicoccus</taxon>
    </lineage>
</organism>
<evidence type="ECO:0000256" key="1">
    <source>
        <dbReference type="ARBA" id="ARBA00022676"/>
    </source>
</evidence>
<dbReference type="Proteomes" id="UP001285244">
    <property type="component" value="Unassembled WGS sequence"/>
</dbReference>
<protein>
    <submittedName>
        <fullName evidence="4">Glycosyltransferase</fullName>
    </submittedName>
</protein>
<dbReference type="RefSeq" id="WP_320326631.1">
    <property type="nucleotide sequence ID" value="NZ_JALBUS010000026.1"/>
</dbReference>
<sequence>MSLVSIIVPIYNAEAYIKKCLHSLVNQTYKEIEILLIDDGSQDHSCDVAKEYVQEYSNVHLFTYPNAGVSTARNRGLQLASGTYVMFVDSDDHMDLETIEVMVRYMEENHCDLVTCGYVIDCSFGCFYRRGCKTGTMTSIEALHSLARGTGINNYPWAKLYKKKLFEGITFPENRSRFEDAYTIFKTMIKAKKIGNVSSRYYHYVQHAGSLTNRMNVEMIYQMRDSIEYQDTYLKKVYPKETFHFDQLYFNADMMILYTMLRQKNHAKYVPATIDWEQIHSIYHVAYLAWRRFVLWRLGYSTLTQEDFGH</sequence>
<keyword evidence="5" id="KW-1185">Reference proteome</keyword>
<evidence type="ECO:0000259" key="3">
    <source>
        <dbReference type="Pfam" id="PF00535"/>
    </source>
</evidence>
<name>A0ABU4WP92_9FIRM</name>
<accession>A0ABU4WP92</accession>
<evidence type="ECO:0000313" key="5">
    <source>
        <dbReference type="Proteomes" id="UP001285244"/>
    </source>
</evidence>
<keyword evidence="2" id="KW-0808">Transferase</keyword>
<gene>
    <name evidence="4" type="ORF">MOZ64_11125</name>
</gene>
<dbReference type="EMBL" id="JALBUS010000026">
    <property type="protein sequence ID" value="MDX8418386.1"/>
    <property type="molecule type" value="Genomic_DNA"/>
</dbReference>
<dbReference type="PANTHER" id="PTHR22916">
    <property type="entry name" value="GLYCOSYLTRANSFERASE"/>
    <property type="match status" value="1"/>
</dbReference>
<dbReference type="CDD" id="cd00761">
    <property type="entry name" value="Glyco_tranf_GTA_type"/>
    <property type="match status" value="1"/>
</dbReference>
<dbReference type="PANTHER" id="PTHR22916:SF51">
    <property type="entry name" value="GLYCOSYLTRANSFERASE EPSH-RELATED"/>
    <property type="match status" value="1"/>
</dbReference>
<keyword evidence="1" id="KW-0328">Glycosyltransferase</keyword>
<dbReference type="SUPFAM" id="SSF53448">
    <property type="entry name" value="Nucleotide-diphospho-sugar transferases"/>
    <property type="match status" value="1"/>
</dbReference>
<dbReference type="InterPro" id="IPR001173">
    <property type="entry name" value="Glyco_trans_2-like"/>
</dbReference>